<dbReference type="GeneID" id="74946959"/>
<dbReference type="AlphaFoldDB" id="A0A060HR21"/>
<name>A0A060HR21_9ARCH</name>
<dbReference type="KEGG" id="nvn:NVIE_016910"/>
<keyword evidence="2" id="KW-1185">Reference proteome</keyword>
<dbReference type="HOGENOM" id="CLU_194224_0_0_2"/>
<sequence length="68" mass="7629">MGRVDKGVSCSVSGCENKAERSISGSKAAMAPDMGLNSSKHVYLCHEHYKEWKKASKEERENERARWG</sequence>
<gene>
    <name evidence="1" type="ORF">NVIE_016910</name>
</gene>
<dbReference type="EMBL" id="CP007536">
    <property type="protein sequence ID" value="AIC15946.1"/>
    <property type="molecule type" value="Genomic_DNA"/>
</dbReference>
<accession>A0A060HR21</accession>
<proteinExistence type="predicted"/>
<reference evidence="1 2" key="1">
    <citation type="journal article" date="2014" name="Int. J. Syst. Evol. Microbiol.">
        <title>Nitrososphaera viennensis gen. nov., sp. nov., an aerobic and mesophilic, ammonia-oxidizing archaeon from soil and a member of the archaeal phylum Thaumarchaeota.</title>
        <authorList>
            <person name="Stieglmeier M."/>
            <person name="Klingl A."/>
            <person name="Alves R.J."/>
            <person name="Rittmann S.K."/>
            <person name="Melcher M."/>
            <person name="Leisch N."/>
            <person name="Schleper C."/>
        </authorList>
    </citation>
    <scope>NUCLEOTIDE SEQUENCE [LARGE SCALE GENOMIC DNA]</scope>
    <source>
        <strain evidence="1">EN76</strain>
    </source>
</reference>
<protein>
    <submittedName>
        <fullName evidence="1">Uncharacterized protein</fullName>
    </submittedName>
</protein>
<evidence type="ECO:0000313" key="2">
    <source>
        <dbReference type="Proteomes" id="UP000027093"/>
    </source>
</evidence>
<dbReference type="OrthoDB" id="17596at2157"/>
<evidence type="ECO:0000313" key="1">
    <source>
        <dbReference type="EMBL" id="AIC15946.1"/>
    </source>
</evidence>
<dbReference type="STRING" id="926571.NVIE_016910"/>
<organism evidence="1 2">
    <name type="scientific">Nitrososphaera viennensis EN76</name>
    <dbReference type="NCBI Taxonomy" id="926571"/>
    <lineage>
        <taxon>Archaea</taxon>
        <taxon>Nitrososphaerota</taxon>
        <taxon>Nitrososphaeria</taxon>
        <taxon>Nitrososphaerales</taxon>
        <taxon>Nitrososphaeraceae</taxon>
        <taxon>Nitrososphaera</taxon>
    </lineage>
</organism>
<dbReference type="RefSeq" id="WP_075054835.1">
    <property type="nucleotide sequence ID" value="NZ_CP007536.1"/>
</dbReference>
<dbReference type="Proteomes" id="UP000027093">
    <property type="component" value="Chromosome"/>
</dbReference>